<feature type="region of interest" description="Disordered" evidence="2">
    <location>
        <begin position="13"/>
        <end position="42"/>
    </location>
</feature>
<feature type="coiled-coil region" evidence="1">
    <location>
        <begin position="619"/>
        <end position="646"/>
    </location>
</feature>
<dbReference type="InterPro" id="IPR046468">
    <property type="entry name" value="Spt20-like_SEP"/>
</dbReference>
<dbReference type="InParanoid" id="G3AGK7"/>
<sequence>MLNSGVGNGVSVSQQQLQQLQQHSSQQQQQQQSQHTQLQQSQSQQVKQKIDLQHYHFTSTSEEILKKYARNPASLILHIFETHYRFNNSQDSQIIPKDSPMIKDFMHHVLKEEIPVEMSELLKDFSIKSYDGCLILQVYDHRHMVKTTVTQPRPANASKDTKPVTTIVSKPKTYRTLLKPTPLSIYYDLLYHTDSALTKFTDTLSLQMESEILTLTNRKLDLSVPLNPYACDDYLKPESESTHIEYDEVLDDNKVAFNHRSASSYPARKIHQDELVLHKSSEYEEIMLLLSNRHKRSDEPQDKKLVMVHSSTLPIATAAPVVTNSGKQGSKEASAGVDGKGKKSDKSNIASSAPIPSTLSSTQNTSRSTGQFMRLRLIEEIRKKREAEKLQQEAKIQAQASAVQQTDSIAAAAAAAAAAPVPTPMSAPMGAPESQQVKQPQAPGPQPAAKRVKKEPTKKQLAAQAQAQAKSQQAQAQASLQSPQFNGGMASSTSTSQVQSSSSTPSMRNNQPPPTPVPQQQQQQQQQHQQQMGAPSQGQGQMSLLQQQQQQLFHNSLTPEEQQMFKQMQQKAQAFAIMGNTGITPNRQQLTPQQKQQALQQSKNIQQQLVEKFPVYFQRLRELHAIQQQRQQKQKLQQQRQQQQAQAVAAAAGTNPVDQQHTNIAGKTVPGSASVVPEPKKKRQYRKKNANPTT</sequence>
<evidence type="ECO:0000313" key="4">
    <source>
        <dbReference type="EMBL" id="EGW35346.1"/>
    </source>
</evidence>
<dbReference type="PANTHER" id="PTHR47771">
    <property type="entry name" value="LD27203P-RELATED"/>
    <property type="match status" value="1"/>
</dbReference>
<feature type="region of interest" description="Disordered" evidence="2">
    <location>
        <begin position="647"/>
        <end position="694"/>
    </location>
</feature>
<dbReference type="HOGENOM" id="CLU_377649_0_0_1"/>
<feature type="region of interest" description="Disordered" evidence="2">
    <location>
        <begin position="319"/>
        <end position="371"/>
    </location>
</feature>
<protein>
    <recommendedName>
        <fullName evidence="3">Spt20-like SEP domain-containing protein</fullName>
    </recommendedName>
</protein>
<proteinExistence type="predicted"/>
<name>G3AGK7_SPAPN</name>
<dbReference type="OMA" id="HNYNEHI"/>
<dbReference type="Proteomes" id="UP000000709">
    <property type="component" value="Unassembled WGS sequence"/>
</dbReference>
<keyword evidence="1" id="KW-0175">Coiled coil</keyword>
<keyword evidence="5" id="KW-1185">Reference proteome</keyword>
<evidence type="ECO:0000313" key="5">
    <source>
        <dbReference type="Proteomes" id="UP000000709"/>
    </source>
</evidence>
<feature type="compositionally biased region" description="Low complexity" evidence="2">
    <location>
        <begin position="459"/>
        <end position="482"/>
    </location>
</feature>
<feature type="compositionally biased region" description="Polar residues" evidence="2">
    <location>
        <begin position="348"/>
        <end position="371"/>
    </location>
</feature>
<dbReference type="STRING" id="619300.G3AGK7"/>
<dbReference type="eggNOG" id="ENOG502QS30">
    <property type="taxonomic scope" value="Eukaryota"/>
</dbReference>
<evidence type="ECO:0000256" key="2">
    <source>
        <dbReference type="SAM" id="MobiDB-lite"/>
    </source>
</evidence>
<dbReference type="RefSeq" id="XP_007372758.1">
    <property type="nucleotide sequence ID" value="XM_007372696.1"/>
</dbReference>
<reference evidence="4 5" key="1">
    <citation type="journal article" date="2011" name="Proc. Natl. Acad. Sci. U.S.A.">
        <title>Comparative genomics of xylose-fermenting fungi for enhanced biofuel production.</title>
        <authorList>
            <person name="Wohlbach D.J."/>
            <person name="Kuo A."/>
            <person name="Sato T.K."/>
            <person name="Potts K.M."/>
            <person name="Salamov A.A."/>
            <person name="LaButti K.M."/>
            <person name="Sun H."/>
            <person name="Clum A."/>
            <person name="Pangilinan J.L."/>
            <person name="Lindquist E.A."/>
            <person name="Lucas S."/>
            <person name="Lapidus A."/>
            <person name="Jin M."/>
            <person name="Gunawan C."/>
            <person name="Balan V."/>
            <person name="Dale B.E."/>
            <person name="Jeffries T.W."/>
            <person name="Zinkel R."/>
            <person name="Barry K.W."/>
            <person name="Grigoriev I.V."/>
            <person name="Gasch A.P."/>
        </authorList>
    </citation>
    <scope>NUCLEOTIDE SEQUENCE [LARGE SCALE GENOMIC DNA]</scope>
    <source>
        <strain evidence="5">NRRL Y-27907 / 11-Y1</strain>
    </source>
</reference>
<organism evidence="5">
    <name type="scientific">Spathaspora passalidarum (strain NRRL Y-27907 / 11-Y1)</name>
    <dbReference type="NCBI Taxonomy" id="619300"/>
    <lineage>
        <taxon>Eukaryota</taxon>
        <taxon>Fungi</taxon>
        <taxon>Dikarya</taxon>
        <taxon>Ascomycota</taxon>
        <taxon>Saccharomycotina</taxon>
        <taxon>Pichiomycetes</taxon>
        <taxon>Debaryomycetaceae</taxon>
        <taxon>Spathaspora</taxon>
    </lineage>
</organism>
<dbReference type="OrthoDB" id="1932706at2759"/>
<dbReference type="Pfam" id="PF12090">
    <property type="entry name" value="Spt20_SEP"/>
    <property type="match status" value="1"/>
</dbReference>
<dbReference type="AlphaFoldDB" id="G3AGK7"/>
<feature type="compositionally biased region" description="Low complexity" evidence="2">
    <location>
        <begin position="518"/>
        <end position="547"/>
    </location>
</feature>
<feature type="region of interest" description="Disordered" evidence="2">
    <location>
        <begin position="422"/>
        <end position="547"/>
    </location>
</feature>
<dbReference type="EMBL" id="GL996499">
    <property type="protein sequence ID" value="EGW35346.1"/>
    <property type="molecule type" value="Genomic_DNA"/>
</dbReference>
<feature type="compositionally biased region" description="Polar residues" evidence="2">
    <location>
        <begin position="656"/>
        <end position="665"/>
    </location>
</feature>
<accession>G3AGK7</accession>
<gene>
    <name evidence="4" type="ORF">SPAPADRAFT_69613</name>
</gene>
<evidence type="ECO:0000256" key="1">
    <source>
        <dbReference type="SAM" id="Coils"/>
    </source>
</evidence>
<feature type="compositionally biased region" description="Basic residues" evidence="2">
    <location>
        <begin position="680"/>
        <end position="694"/>
    </location>
</feature>
<dbReference type="PANTHER" id="PTHR47771:SF14">
    <property type="entry name" value="RH73259P"/>
    <property type="match status" value="1"/>
</dbReference>
<feature type="compositionally biased region" description="Low complexity" evidence="2">
    <location>
        <begin position="491"/>
        <end position="506"/>
    </location>
</feature>
<evidence type="ECO:0000259" key="3">
    <source>
        <dbReference type="Pfam" id="PF12090"/>
    </source>
</evidence>
<dbReference type="GeneID" id="18875279"/>
<feature type="domain" description="Spt20-like SEP" evidence="3">
    <location>
        <begin position="71"/>
        <end position="238"/>
    </location>
</feature>
<dbReference type="KEGG" id="spaa:SPAPADRAFT_69613"/>